<dbReference type="Pfam" id="PF20149">
    <property type="entry name" value="DUF6532"/>
    <property type="match status" value="1"/>
</dbReference>
<proteinExistence type="predicted"/>
<sequence>MSPVRLGSSSRDDRAGGDDSDVIEIDQATFTTSTGRMTASMPIKTEAAIAPAIHTTAVAARTGNASTSGQRTRGTNRDLPPGAQASFKTKFLPIFSDLLGSREKPWDTADQASEVTLAEEMQQIWDFVFPDNPAKILPRSPIYNLITQRGYEWRGAIGKAALTAIVKFWAKDTKHYGDAPGKVTYVKQALGFKKPFTWRDGKNFVGPFQGPLVLATLSKHFEETNGNADYGNPFGALALSATMVERALLAWSTGHLDSELADFSGSLWRQTTTRYSALINLLTEEEWSTIVSDTRALSISASEDTTKPEVADRVDDRCLLFTPRGE</sequence>
<protein>
    <recommendedName>
        <fullName evidence="2">DUF6532 domain-containing protein</fullName>
    </recommendedName>
</protein>
<dbReference type="OrthoDB" id="2800649at2759"/>
<organism evidence="3 4">
    <name type="scientific">Botryobasidium botryosum (strain FD-172 SS1)</name>
    <dbReference type="NCBI Taxonomy" id="930990"/>
    <lineage>
        <taxon>Eukaryota</taxon>
        <taxon>Fungi</taxon>
        <taxon>Dikarya</taxon>
        <taxon>Basidiomycota</taxon>
        <taxon>Agaricomycotina</taxon>
        <taxon>Agaricomycetes</taxon>
        <taxon>Cantharellales</taxon>
        <taxon>Botryobasidiaceae</taxon>
        <taxon>Botryobasidium</taxon>
    </lineage>
</organism>
<dbReference type="AlphaFoldDB" id="A0A067MZE5"/>
<feature type="compositionally biased region" description="Polar residues" evidence="1">
    <location>
        <begin position="63"/>
        <end position="73"/>
    </location>
</feature>
<evidence type="ECO:0000256" key="1">
    <source>
        <dbReference type="SAM" id="MobiDB-lite"/>
    </source>
</evidence>
<feature type="domain" description="DUF6532" evidence="2">
    <location>
        <begin position="123"/>
        <end position="278"/>
    </location>
</feature>
<keyword evidence="4" id="KW-1185">Reference proteome</keyword>
<dbReference type="Proteomes" id="UP000027195">
    <property type="component" value="Unassembled WGS sequence"/>
</dbReference>
<evidence type="ECO:0000313" key="4">
    <source>
        <dbReference type="Proteomes" id="UP000027195"/>
    </source>
</evidence>
<dbReference type="InterPro" id="IPR045341">
    <property type="entry name" value="DUF6532"/>
</dbReference>
<accession>A0A067MZE5</accession>
<dbReference type="EMBL" id="KL198025">
    <property type="protein sequence ID" value="KDQ16871.1"/>
    <property type="molecule type" value="Genomic_DNA"/>
</dbReference>
<name>A0A067MZE5_BOTB1</name>
<reference evidence="4" key="1">
    <citation type="journal article" date="2014" name="Proc. Natl. Acad. Sci. U.S.A.">
        <title>Extensive sampling of basidiomycete genomes demonstrates inadequacy of the white-rot/brown-rot paradigm for wood decay fungi.</title>
        <authorList>
            <person name="Riley R."/>
            <person name="Salamov A.A."/>
            <person name="Brown D.W."/>
            <person name="Nagy L.G."/>
            <person name="Floudas D."/>
            <person name="Held B.W."/>
            <person name="Levasseur A."/>
            <person name="Lombard V."/>
            <person name="Morin E."/>
            <person name="Otillar R."/>
            <person name="Lindquist E.A."/>
            <person name="Sun H."/>
            <person name="LaButti K.M."/>
            <person name="Schmutz J."/>
            <person name="Jabbour D."/>
            <person name="Luo H."/>
            <person name="Baker S.E."/>
            <person name="Pisabarro A.G."/>
            <person name="Walton J.D."/>
            <person name="Blanchette R.A."/>
            <person name="Henrissat B."/>
            <person name="Martin F."/>
            <person name="Cullen D."/>
            <person name="Hibbett D.S."/>
            <person name="Grigoriev I.V."/>
        </authorList>
    </citation>
    <scope>NUCLEOTIDE SEQUENCE [LARGE SCALE GENOMIC DNA]</scope>
    <source>
        <strain evidence="4">FD-172 SS1</strain>
    </source>
</reference>
<evidence type="ECO:0000259" key="2">
    <source>
        <dbReference type="Pfam" id="PF20149"/>
    </source>
</evidence>
<feature type="region of interest" description="Disordered" evidence="1">
    <location>
        <begin position="1"/>
        <end position="22"/>
    </location>
</feature>
<gene>
    <name evidence="3" type="ORF">BOTBODRAFT_172494</name>
</gene>
<feature type="region of interest" description="Disordered" evidence="1">
    <location>
        <begin position="60"/>
        <end position="84"/>
    </location>
</feature>
<evidence type="ECO:0000313" key="3">
    <source>
        <dbReference type="EMBL" id="KDQ16871.1"/>
    </source>
</evidence>
<dbReference type="HOGENOM" id="CLU_073871_0_0_1"/>
<dbReference type="InParanoid" id="A0A067MZE5"/>